<evidence type="ECO:0000313" key="2">
    <source>
        <dbReference type="EMBL" id="QTE03682.1"/>
    </source>
</evidence>
<sequence>MAYRRAKSHSLRGSSRYKKRSSRRSYGKKRSTYRKRSSRYSSKKRMINMLSRKKRDTMMSAAGDPVNPNPNSTTVDGPMIIDGTTVSAYHGGYHMTLQCPSHRFLSPNNAAYLSYRTDTRPFIKGLSETYFLNPSDAAVWEHRRIVFATKSTFVAAVLPNIGAQTAAGDASSRRQFRDMSGVTTGNYTTLQQQLYDIVFAGVDTVDWRNPMLAKTDKARIDVYSDVKYSIFSGNAVGRSKYKKFYTPINKTIQYDDEENGLAISPSAVSVQDKRGMGNIFVLDLFVVINPAVPGTPASSQLSISSQQTLYWHEK</sequence>
<feature type="region of interest" description="Disordered" evidence="1">
    <location>
        <begin position="1"/>
        <end position="76"/>
    </location>
</feature>
<name>A0A8A4XCY4_9VIRU</name>
<feature type="compositionally biased region" description="Basic residues" evidence="1">
    <location>
        <begin position="1"/>
        <end position="55"/>
    </location>
</feature>
<proteinExistence type="predicted"/>
<dbReference type="EMBL" id="MW183022">
    <property type="protein sequence ID" value="QTE03682.1"/>
    <property type="molecule type" value="Genomic_DNA"/>
</dbReference>
<evidence type="ECO:0000256" key="1">
    <source>
        <dbReference type="SAM" id="MobiDB-lite"/>
    </source>
</evidence>
<organism evidence="2">
    <name type="scientific">Turdus pallidus Genomoviridae sp</name>
    <dbReference type="NCBI Taxonomy" id="2814956"/>
    <lineage>
        <taxon>Viruses</taxon>
        <taxon>Monodnaviria</taxon>
        <taxon>Shotokuvirae</taxon>
        <taxon>Cressdnaviricota</taxon>
        <taxon>Repensiviricetes</taxon>
        <taxon>Geplafuvirales</taxon>
        <taxon>Genomoviridae</taxon>
    </lineage>
</organism>
<reference evidence="2" key="1">
    <citation type="submission" date="2020-10" db="EMBL/GenBank/DDBJ databases">
        <title>CRESS DNA virus dark matter in the feces of wild birds.</title>
        <authorList>
            <person name="Yang S."/>
            <person name="Zhang W."/>
        </authorList>
    </citation>
    <scope>NUCLEOTIDE SEQUENCE</scope>
    <source>
        <strain evidence="2">Thr96gen9</strain>
    </source>
</reference>
<protein>
    <submittedName>
        <fullName evidence="2">Capsid protein</fullName>
    </submittedName>
</protein>
<accession>A0A8A4XCY4</accession>